<dbReference type="EC" id="3.1.-.-" evidence="10"/>
<feature type="binding site" evidence="13">
    <location>
        <position position="113"/>
    </location>
    <ligand>
        <name>Ca(2+)</name>
        <dbReference type="ChEBI" id="CHEBI:29108"/>
    </ligand>
</feature>
<comment type="subcellular location">
    <subcellularLocation>
        <location evidence="1 10">Cytoplasm</location>
    </subcellularLocation>
</comment>
<evidence type="ECO:0000256" key="14">
    <source>
        <dbReference type="SAM" id="MobiDB-lite"/>
    </source>
</evidence>
<dbReference type="GO" id="GO:0005737">
    <property type="term" value="C:cytoplasm"/>
    <property type="evidence" value="ECO:0007669"/>
    <property type="project" value="UniProtKB-SubCell"/>
</dbReference>
<comment type="similarity">
    <text evidence="10">Belongs to the metallo-beta-lactamase superfamily. RNA-metabolizing metallo-beta-lactamase-like family. Bacterial RNase J subfamily.</text>
</comment>
<evidence type="ECO:0000256" key="12">
    <source>
        <dbReference type="PIRSR" id="PIRSR004803-2"/>
    </source>
</evidence>
<keyword evidence="8 10" id="KW-0269">Exonuclease</keyword>
<comment type="cofactor">
    <cofactor evidence="13">
        <name>Zn(2+)</name>
        <dbReference type="ChEBI" id="CHEBI:29105"/>
    </cofactor>
    <text evidence="13">Binds 2 Zn(2+) ions per subunit. It is not clear if Zn(2+) or Mg(2+) is physiologically important.</text>
</comment>
<feature type="binding site" evidence="12">
    <location>
        <begin position="296"/>
        <end position="298"/>
    </location>
    <ligand>
        <name>substrate</name>
    </ligand>
</feature>
<dbReference type="InterPro" id="IPR004613">
    <property type="entry name" value="RNase_J"/>
</dbReference>
<feature type="binding site" evidence="13">
    <location>
        <position position="227"/>
    </location>
    <ligand>
        <name>Zn(2+)</name>
        <dbReference type="ChEBI" id="CHEBI:29105"/>
        <label>1</label>
        <note>catalytic</note>
    </ligand>
</feature>
<feature type="region of interest" description="Disordered" evidence="14">
    <location>
        <begin position="1"/>
        <end position="66"/>
    </location>
</feature>
<dbReference type="EMBL" id="FXUF01000003">
    <property type="protein sequence ID" value="SMP48972.1"/>
    <property type="molecule type" value="Genomic_DNA"/>
</dbReference>
<reference evidence="16" key="1">
    <citation type="submission" date="2017-05" db="EMBL/GenBank/DDBJ databases">
        <authorList>
            <person name="Varghese N."/>
            <person name="Submissions S."/>
        </authorList>
    </citation>
    <scope>NUCLEOTIDE SEQUENCE</scope>
    <source>
        <strain evidence="16">Su22</strain>
    </source>
</reference>
<feature type="binding site" evidence="10 12">
    <location>
        <begin position="428"/>
        <end position="432"/>
    </location>
    <ligand>
        <name>substrate</name>
    </ligand>
</feature>
<dbReference type="Pfam" id="PF17770">
    <property type="entry name" value="RNase_J_C"/>
    <property type="match status" value="1"/>
</dbReference>
<evidence type="ECO:0000256" key="1">
    <source>
        <dbReference type="ARBA" id="ARBA00004496"/>
    </source>
</evidence>
<evidence type="ECO:0000256" key="8">
    <source>
        <dbReference type="ARBA" id="ARBA00022839"/>
    </source>
</evidence>
<evidence type="ECO:0000256" key="9">
    <source>
        <dbReference type="ARBA" id="ARBA00022884"/>
    </source>
</evidence>
<dbReference type="SUPFAM" id="SSF56281">
    <property type="entry name" value="Metallo-hydrolase/oxidoreductase"/>
    <property type="match status" value="1"/>
</dbReference>
<dbReference type="AlphaFoldDB" id="A0AA45WUU7"/>
<comment type="cofactor">
    <cofactor evidence="13">
        <name>Ca(2+)</name>
        <dbReference type="ChEBI" id="CHEBI:29108"/>
    </cofactor>
    <text evidence="13">Binds 1 Ca(2+) cation per subunit. Seen in 1 crystal structure, it is not clear if it is physiologically important.</text>
</comment>
<keyword evidence="3 10" id="KW-0540">Nuclease</keyword>
<keyword evidence="7 13" id="KW-0862">Zinc</keyword>
<evidence type="ECO:0000256" key="6">
    <source>
        <dbReference type="ARBA" id="ARBA00022801"/>
    </source>
</evidence>
<keyword evidence="13" id="KW-0106">Calcium</keyword>
<keyword evidence="10" id="KW-0698">rRNA processing</keyword>
<evidence type="ECO:0000256" key="4">
    <source>
        <dbReference type="ARBA" id="ARBA00022723"/>
    </source>
</evidence>
<dbReference type="PANTHER" id="PTHR43694">
    <property type="entry name" value="RIBONUCLEASE J"/>
    <property type="match status" value="1"/>
</dbReference>
<dbReference type="PROSITE" id="PS01292">
    <property type="entry name" value="UPF0036"/>
    <property type="match status" value="1"/>
</dbReference>
<keyword evidence="2 10" id="KW-0963">Cytoplasm</keyword>
<dbReference type="InterPro" id="IPR001279">
    <property type="entry name" value="Metallo-B-lactamas"/>
</dbReference>
<dbReference type="InterPro" id="IPR042173">
    <property type="entry name" value="RNase_J_2"/>
</dbReference>
<dbReference type="Pfam" id="PF07521">
    <property type="entry name" value="RMMBL"/>
    <property type="match status" value="1"/>
</dbReference>
<protein>
    <recommendedName>
        <fullName evidence="10">Ribonuclease J</fullName>
        <shortName evidence="10">RNase J</shortName>
        <ecNumber evidence="10">3.1.-.-</ecNumber>
    </recommendedName>
</protein>
<evidence type="ECO:0000256" key="5">
    <source>
        <dbReference type="ARBA" id="ARBA00022759"/>
    </source>
</evidence>
<dbReference type="InterPro" id="IPR011108">
    <property type="entry name" value="RMMBL"/>
</dbReference>
<feature type="binding site" evidence="13">
    <location>
        <position position="143"/>
    </location>
    <ligand>
        <name>Zn(2+)</name>
        <dbReference type="ChEBI" id="CHEBI:29105"/>
        <label>1</label>
        <note>catalytic</note>
    </ligand>
</feature>
<accession>A0AA45WUU7</accession>
<dbReference type="InterPro" id="IPR036866">
    <property type="entry name" value="RibonucZ/Hydroxyglut_hydro"/>
</dbReference>
<evidence type="ECO:0000256" key="2">
    <source>
        <dbReference type="ARBA" id="ARBA00022490"/>
    </source>
</evidence>
<evidence type="ECO:0000256" key="7">
    <source>
        <dbReference type="ARBA" id="ARBA00022833"/>
    </source>
</evidence>
<feature type="binding site" evidence="13">
    <location>
        <position position="507"/>
    </location>
    <ligand>
        <name>Ca(2+)</name>
        <dbReference type="ChEBI" id="CHEBI:29108"/>
    </ligand>
</feature>
<dbReference type="PIRSF" id="PIRSF004803">
    <property type="entry name" value="RnjA"/>
    <property type="match status" value="1"/>
</dbReference>
<sequence length="619" mass="68931">MTDTTTKPKKKKKWFKRPTQSDKPKEQPVEKNASTVAADISTATTSKVSPAKKKKRPAKAQPVPVPEPGGEKIKIIPLGGLKEIGKNLTLVEYKNEILIIDCGLSFPDDEMLGIDIVIPDMTYLVKNQEKIRGVVITHGHEDHIGAIPYLLKQINVPIYGPRLALGLLEVKFKEHRLNNVRMQRIKGDETFQLGVFKIEPIRTTHSIPDAFAIAVHTDIGTILHTGDFKIDYTPVDGQVMDLHKFADLGEKGVLLMLADSTNVERPGATISEQNVRKSLENAFMNCKSRIIVATFSSNIHRLQIIINTAQKFNRKVVINGRSMLNVFAVASELGVMNVPEGLVIDLRDMDEYRDDQLVLLTTGSQGEPMAALSRMSSGEHRKLDIQAGDLVIFSASPIPGNEKTVSRVINQLFEKGANVIYDSLAEVHTSGHACQEELKLMHNLVRPKYFIPVHGEYRHLKQHANLAMSLGMPEENVFTMQNGQVLELDQIEGKITGKVQAGPILVDGLGVGDVGSIVLRDRKHLAEDGLMVVVVTMDRSEAKVVAGPDIISRGFVYVRESEDLMEEARIVVQKSLDQMEQRGVKEWAQLKNGIRDGLKDFLYHKTQRRPMILPIIMEV</sequence>
<dbReference type="InterPro" id="IPR055132">
    <property type="entry name" value="RNase_J_b_CASP"/>
</dbReference>
<dbReference type="Pfam" id="PF00753">
    <property type="entry name" value="Lactamase_B"/>
    <property type="match status" value="1"/>
</dbReference>
<proteinExistence type="inferred from homology"/>
<evidence type="ECO:0000313" key="16">
    <source>
        <dbReference type="EMBL" id="SMP48972.1"/>
    </source>
</evidence>
<dbReference type="InterPro" id="IPR041636">
    <property type="entry name" value="RNase_J_C"/>
</dbReference>
<dbReference type="InterPro" id="IPR030854">
    <property type="entry name" value="RNase_J_bac"/>
</dbReference>
<comment type="function">
    <text evidence="10">An RNase that has 5'-3' exonuclease and possibly endonuclease activity. Involved in maturation of rRNA and in some organisms also mRNA maturation and/or decay.</text>
</comment>
<evidence type="ECO:0000256" key="11">
    <source>
        <dbReference type="PIRSR" id="PIRSR004803-1"/>
    </source>
</evidence>
<comment type="caution">
    <text evidence="16">The sequence shown here is derived from an EMBL/GenBank/DDBJ whole genome shotgun (WGS) entry which is preliminary data.</text>
</comment>
<dbReference type="CDD" id="cd07714">
    <property type="entry name" value="RNaseJ_MBL-fold"/>
    <property type="match status" value="1"/>
</dbReference>
<dbReference type="Gene3D" id="3.40.50.10710">
    <property type="entry name" value="Metallo-hydrolase/oxidoreductase"/>
    <property type="match status" value="1"/>
</dbReference>
<feature type="binding site" evidence="13">
    <location>
        <position position="115"/>
    </location>
    <ligand>
        <name>Ca(2+)</name>
        <dbReference type="ChEBI" id="CHEBI:29108"/>
    </ligand>
</feature>
<dbReference type="GO" id="GO:0004521">
    <property type="term" value="F:RNA endonuclease activity"/>
    <property type="evidence" value="ECO:0007669"/>
    <property type="project" value="UniProtKB-UniRule"/>
</dbReference>
<comment type="subunit">
    <text evidence="10">Homodimer, may be a subunit of the RNA degradosome.</text>
</comment>
<organism evidence="16 17">
    <name type="scientific">Anoxynatronum buryatiense</name>
    <dbReference type="NCBI Taxonomy" id="489973"/>
    <lineage>
        <taxon>Bacteria</taxon>
        <taxon>Bacillati</taxon>
        <taxon>Bacillota</taxon>
        <taxon>Clostridia</taxon>
        <taxon>Eubacteriales</taxon>
        <taxon>Clostridiaceae</taxon>
        <taxon>Anoxynatronum</taxon>
    </lineage>
</organism>
<evidence type="ECO:0000313" key="17">
    <source>
        <dbReference type="Proteomes" id="UP001158066"/>
    </source>
</evidence>
<dbReference type="Proteomes" id="UP001158066">
    <property type="component" value="Unassembled WGS sequence"/>
</dbReference>
<evidence type="ECO:0000256" key="13">
    <source>
        <dbReference type="PIRSR" id="PIRSR004803-3"/>
    </source>
</evidence>
<evidence type="ECO:0000256" key="10">
    <source>
        <dbReference type="HAMAP-Rule" id="MF_01491"/>
    </source>
</evidence>
<evidence type="ECO:0000259" key="15">
    <source>
        <dbReference type="SMART" id="SM00849"/>
    </source>
</evidence>
<feature type="binding site" evidence="13">
    <location>
        <position position="205"/>
    </location>
    <ligand>
        <name>Zn(2+)</name>
        <dbReference type="ChEBI" id="CHEBI:29105"/>
        <label>1</label>
        <note>catalytic</note>
    </ligand>
</feature>
<dbReference type="Pfam" id="PF22505">
    <property type="entry name" value="RNase_J_b_CASP"/>
    <property type="match status" value="1"/>
</dbReference>
<keyword evidence="4 13" id="KW-0479">Metal-binding</keyword>
<feature type="active site" description="Proton acceptor" evidence="11">
    <location>
        <position position="432"/>
    </location>
</feature>
<feature type="binding site" evidence="13">
    <location>
        <position position="142"/>
    </location>
    <ligand>
        <name>Zn(2+)</name>
        <dbReference type="ChEBI" id="CHEBI:29105"/>
        <label>1</label>
        <note>catalytic</note>
    </ligand>
</feature>
<dbReference type="RefSeq" id="WP_283408560.1">
    <property type="nucleotide sequence ID" value="NZ_FXUF01000003.1"/>
</dbReference>
<dbReference type="NCBIfam" id="TIGR00649">
    <property type="entry name" value="MG423"/>
    <property type="match status" value="1"/>
</dbReference>
<keyword evidence="17" id="KW-1185">Reference proteome</keyword>
<feature type="binding site" evidence="13">
    <location>
        <position position="454"/>
    </location>
    <ligand>
        <name>Zn(2+)</name>
        <dbReference type="ChEBI" id="CHEBI:29105"/>
        <label>1</label>
        <note>catalytic</note>
    </ligand>
</feature>
<dbReference type="Gene3D" id="3.10.20.580">
    <property type="match status" value="1"/>
</dbReference>
<feature type="binding site" evidence="13">
    <location>
        <position position="138"/>
    </location>
    <ligand>
        <name>Zn(2+)</name>
        <dbReference type="ChEBI" id="CHEBI:29105"/>
        <label>1</label>
        <note>catalytic</note>
    </ligand>
</feature>
<feature type="compositionally biased region" description="Basic residues" evidence="14">
    <location>
        <begin position="7"/>
        <end position="16"/>
    </location>
</feature>
<name>A0AA45WUU7_9CLOT</name>
<feature type="domain" description="Metallo-beta-lactamase" evidence="15">
    <location>
        <begin position="85"/>
        <end position="279"/>
    </location>
</feature>
<feature type="binding site" evidence="13">
    <location>
        <position position="140"/>
    </location>
    <ligand>
        <name>Zn(2+)</name>
        <dbReference type="ChEBI" id="CHEBI:29105"/>
        <label>1</label>
        <note>catalytic</note>
    </ligand>
</feature>
<keyword evidence="9 10" id="KW-0694">RNA-binding</keyword>
<dbReference type="Gene3D" id="3.60.15.10">
    <property type="entry name" value="Ribonuclease Z/Hydroxyacylglutathione hydrolase-like"/>
    <property type="match status" value="1"/>
</dbReference>
<dbReference type="FunFam" id="3.10.20.580:FF:000001">
    <property type="entry name" value="Ribonuclease J"/>
    <property type="match status" value="1"/>
</dbReference>
<keyword evidence="6 10" id="KW-0378">Hydrolase</keyword>
<dbReference type="GO" id="GO:0003723">
    <property type="term" value="F:RNA binding"/>
    <property type="evidence" value="ECO:0007669"/>
    <property type="project" value="UniProtKB-UniRule"/>
</dbReference>
<dbReference type="HAMAP" id="MF_01491">
    <property type="entry name" value="RNase_J_bact"/>
    <property type="match status" value="1"/>
</dbReference>
<dbReference type="GO" id="GO:0008270">
    <property type="term" value="F:zinc ion binding"/>
    <property type="evidence" value="ECO:0007669"/>
    <property type="project" value="InterPro"/>
</dbReference>
<gene>
    <name evidence="10" type="primary">rnj</name>
    <name evidence="16" type="ORF">SAMN06296020_103298</name>
</gene>
<dbReference type="GO" id="GO:0006364">
    <property type="term" value="P:rRNA processing"/>
    <property type="evidence" value="ECO:0007669"/>
    <property type="project" value="UniProtKB-UniRule"/>
</dbReference>
<feature type="compositionally biased region" description="Basic and acidic residues" evidence="14">
    <location>
        <begin position="19"/>
        <end position="29"/>
    </location>
</feature>
<evidence type="ECO:0000256" key="3">
    <source>
        <dbReference type="ARBA" id="ARBA00022722"/>
    </source>
</evidence>
<dbReference type="SMART" id="SM00849">
    <property type="entry name" value="Lactamase_B"/>
    <property type="match status" value="1"/>
</dbReference>
<dbReference type="InterPro" id="IPR001587">
    <property type="entry name" value="RNase_J_CS"/>
</dbReference>
<keyword evidence="5 10" id="KW-0255">Endonuclease</keyword>
<dbReference type="GO" id="GO:0004534">
    <property type="term" value="F:5'-3' RNA exonuclease activity"/>
    <property type="evidence" value="ECO:0007669"/>
    <property type="project" value="UniProtKB-UniRule"/>
</dbReference>
<feature type="active site" description="Proton donor" evidence="11">
    <location>
        <position position="259"/>
    </location>
</feature>
<dbReference type="PANTHER" id="PTHR43694:SF1">
    <property type="entry name" value="RIBONUCLEASE J"/>
    <property type="match status" value="1"/>
</dbReference>